<name>A0A6L7G266_9RHOB</name>
<proteinExistence type="predicted"/>
<protein>
    <submittedName>
        <fullName evidence="2">Diguanylate cyclase</fullName>
    </submittedName>
</protein>
<evidence type="ECO:0000313" key="3">
    <source>
        <dbReference type="Proteomes" id="UP000477911"/>
    </source>
</evidence>
<reference evidence="2 3" key="1">
    <citation type="submission" date="2019-12" db="EMBL/GenBank/DDBJ databases">
        <authorList>
            <person name="Li M."/>
        </authorList>
    </citation>
    <scope>NUCLEOTIDE SEQUENCE [LARGE SCALE GENOMIC DNA]</scope>
    <source>
        <strain evidence="2 3">GBMRC 2024</strain>
    </source>
</reference>
<dbReference type="AlphaFoldDB" id="A0A6L7G266"/>
<dbReference type="PANTHER" id="PTHR44757">
    <property type="entry name" value="DIGUANYLATE CYCLASE DGCP"/>
    <property type="match status" value="1"/>
</dbReference>
<dbReference type="Pfam" id="PF13426">
    <property type="entry name" value="PAS_9"/>
    <property type="match status" value="2"/>
</dbReference>
<dbReference type="EMBL" id="WUMU01000007">
    <property type="protein sequence ID" value="MXN17989.1"/>
    <property type="molecule type" value="Genomic_DNA"/>
</dbReference>
<dbReference type="InterPro" id="IPR035965">
    <property type="entry name" value="PAS-like_dom_sf"/>
</dbReference>
<dbReference type="InterPro" id="IPR052155">
    <property type="entry name" value="Biofilm_reg_signaling"/>
</dbReference>
<gene>
    <name evidence="2" type="ORF">GR170_09095</name>
</gene>
<dbReference type="InterPro" id="IPR001610">
    <property type="entry name" value="PAC"/>
</dbReference>
<dbReference type="NCBIfam" id="TIGR00254">
    <property type="entry name" value="GGDEF"/>
    <property type="match status" value="1"/>
</dbReference>
<dbReference type="CDD" id="cd00130">
    <property type="entry name" value="PAS"/>
    <property type="match status" value="1"/>
</dbReference>
<dbReference type="SMART" id="SM00267">
    <property type="entry name" value="GGDEF"/>
    <property type="match status" value="1"/>
</dbReference>
<dbReference type="PROSITE" id="PS50887">
    <property type="entry name" value="GGDEF"/>
    <property type="match status" value="1"/>
</dbReference>
<dbReference type="InterPro" id="IPR029787">
    <property type="entry name" value="Nucleotide_cyclase"/>
</dbReference>
<dbReference type="SUPFAM" id="SSF55073">
    <property type="entry name" value="Nucleotide cyclase"/>
    <property type="match status" value="1"/>
</dbReference>
<dbReference type="Proteomes" id="UP000477911">
    <property type="component" value="Unassembled WGS sequence"/>
</dbReference>
<evidence type="ECO:0000313" key="2">
    <source>
        <dbReference type="EMBL" id="MXN17989.1"/>
    </source>
</evidence>
<sequence length="487" mass="55076">MNVRSAVLDLSATFDLAPVSLWLEDFSGVAALFRQWQQDGVTDLEAFLRADPARVADCAHQIKVLKVNARTLEMFGATDEAELVANLDKVFRDDMFETHIKELSQLWEGQRNFSSMAVNYTLDGRRLDVQLNAVVLPGHEEDLSQLLLTLEDVTARETALRESEASHAYARGIFDHSPVSLWVEDFSSIRNLLEELKDIGISDLRVFTDVHTEFVEKCMSEIRVLDVNEATLRLFAARDRNHLLDNLGQVFRDGMHEQFREQLIDLFNGKTFHTREVVNYALDGTERHLIMQFSVLPGYSDDWSQVLVSLTDITARKKAEAYLEYLGKHDVLTGLHNRSFFADEMNRMERRNVSPASIVVVDLNGLKDTNDRLGHDAGDKLLRRAGEVLKEVSGGAQKACRIGGDEFAVLMPRAADDAVSELIGNLEKLIKLNNTFHSGHPLSMSIGHATRIAGETMEAMARRADMKMYENKRQFYSDQEVNRRSVS</sequence>
<dbReference type="InterPro" id="IPR000014">
    <property type="entry name" value="PAS"/>
</dbReference>
<dbReference type="RefSeq" id="WP_160893889.1">
    <property type="nucleotide sequence ID" value="NZ_WUMU01000007.1"/>
</dbReference>
<dbReference type="Gene3D" id="3.30.70.270">
    <property type="match status" value="1"/>
</dbReference>
<dbReference type="SUPFAM" id="SSF55785">
    <property type="entry name" value="PYP-like sensor domain (PAS domain)"/>
    <property type="match status" value="2"/>
</dbReference>
<dbReference type="Gene3D" id="3.30.450.20">
    <property type="entry name" value="PAS domain"/>
    <property type="match status" value="2"/>
</dbReference>
<feature type="domain" description="GGDEF" evidence="1">
    <location>
        <begin position="354"/>
        <end position="487"/>
    </location>
</feature>
<organism evidence="2 3">
    <name type="scientific">Pseudooceanicola albus</name>
    <dbReference type="NCBI Taxonomy" id="2692189"/>
    <lineage>
        <taxon>Bacteria</taxon>
        <taxon>Pseudomonadati</taxon>
        <taxon>Pseudomonadota</taxon>
        <taxon>Alphaproteobacteria</taxon>
        <taxon>Rhodobacterales</taxon>
        <taxon>Paracoccaceae</taxon>
        <taxon>Pseudooceanicola</taxon>
    </lineage>
</organism>
<dbReference type="Pfam" id="PF00990">
    <property type="entry name" value="GGDEF"/>
    <property type="match status" value="1"/>
</dbReference>
<dbReference type="PANTHER" id="PTHR44757:SF2">
    <property type="entry name" value="BIOFILM ARCHITECTURE MAINTENANCE PROTEIN MBAA"/>
    <property type="match status" value="1"/>
</dbReference>
<accession>A0A6L7G266</accession>
<dbReference type="CDD" id="cd01949">
    <property type="entry name" value="GGDEF"/>
    <property type="match status" value="1"/>
</dbReference>
<evidence type="ECO:0000259" key="1">
    <source>
        <dbReference type="PROSITE" id="PS50887"/>
    </source>
</evidence>
<comment type="caution">
    <text evidence="2">The sequence shown here is derived from an EMBL/GenBank/DDBJ whole genome shotgun (WGS) entry which is preliminary data.</text>
</comment>
<keyword evidence="3" id="KW-1185">Reference proteome</keyword>
<dbReference type="SMART" id="SM00086">
    <property type="entry name" value="PAC"/>
    <property type="match status" value="2"/>
</dbReference>
<dbReference type="InterPro" id="IPR000160">
    <property type="entry name" value="GGDEF_dom"/>
</dbReference>
<dbReference type="InterPro" id="IPR043128">
    <property type="entry name" value="Rev_trsase/Diguanyl_cyclase"/>
</dbReference>